<evidence type="ECO:0000259" key="1">
    <source>
        <dbReference type="Pfam" id="PF03364"/>
    </source>
</evidence>
<proteinExistence type="predicted"/>
<dbReference type="Gene3D" id="3.30.530.20">
    <property type="match status" value="1"/>
</dbReference>
<dbReference type="AlphaFoldDB" id="A0A7W7LZP4"/>
<comment type="caution">
    <text evidence="2">The sequence shown here is derived from an EMBL/GenBank/DDBJ whole genome shotgun (WGS) entry which is preliminary data.</text>
</comment>
<organism evidence="2 3">
    <name type="scientific">Streptomyces griseomycini</name>
    <dbReference type="NCBI Taxonomy" id="66895"/>
    <lineage>
        <taxon>Bacteria</taxon>
        <taxon>Bacillati</taxon>
        <taxon>Actinomycetota</taxon>
        <taxon>Actinomycetes</taxon>
        <taxon>Kitasatosporales</taxon>
        <taxon>Streptomycetaceae</taxon>
        <taxon>Streptomyces</taxon>
    </lineage>
</organism>
<reference evidence="2 3" key="1">
    <citation type="submission" date="2020-08" db="EMBL/GenBank/DDBJ databases">
        <title>Genomic Encyclopedia of Type Strains, Phase III (KMG-III): the genomes of soil and plant-associated and newly described type strains.</title>
        <authorList>
            <person name="Whitman W."/>
        </authorList>
    </citation>
    <scope>NUCLEOTIDE SEQUENCE [LARGE SCALE GENOMIC DNA]</scope>
    <source>
        <strain evidence="2 3">CECT 3273</strain>
    </source>
</reference>
<dbReference type="InterPro" id="IPR023393">
    <property type="entry name" value="START-like_dom_sf"/>
</dbReference>
<dbReference type="RefSeq" id="WP_184821677.1">
    <property type="nucleotide sequence ID" value="NZ_BMTK01000007.1"/>
</dbReference>
<feature type="domain" description="Coenzyme Q-binding protein COQ10 START" evidence="1">
    <location>
        <begin position="10"/>
        <end position="109"/>
    </location>
</feature>
<accession>A0A7W7LZP4</accession>
<evidence type="ECO:0000313" key="3">
    <source>
        <dbReference type="Proteomes" id="UP000579523"/>
    </source>
</evidence>
<sequence>MAQVEESIEVHVPVNTAHDRWTRFESFPKPMGVERIEQRTQTLTHRATSVGGVEREFDAQITERIPDERFARTAVGGEAEQAGVVTSHRLDGTRTEVVLQMDFDPDGPAETVGDKPGLVREQVTGDLEGFEHFLETRGQETGARRGSV</sequence>
<dbReference type="Pfam" id="PF03364">
    <property type="entry name" value="Polyketide_cyc"/>
    <property type="match status" value="1"/>
</dbReference>
<keyword evidence="3" id="KW-1185">Reference proteome</keyword>
<dbReference type="InterPro" id="IPR005031">
    <property type="entry name" value="COQ10_START"/>
</dbReference>
<dbReference type="EMBL" id="JACHJI010000005">
    <property type="protein sequence ID" value="MBB4899189.1"/>
    <property type="molecule type" value="Genomic_DNA"/>
</dbReference>
<dbReference type="PANTHER" id="PTHR33824:SF7">
    <property type="entry name" value="POLYKETIDE CYCLASE_DEHYDRASE AND LIPID TRANSPORT SUPERFAMILY PROTEIN"/>
    <property type="match status" value="1"/>
</dbReference>
<name>A0A7W7LZP4_9ACTN</name>
<protein>
    <submittedName>
        <fullName evidence="2">Membrane protein</fullName>
    </submittedName>
</protein>
<dbReference type="PANTHER" id="PTHR33824">
    <property type="entry name" value="POLYKETIDE CYCLASE/DEHYDRASE AND LIPID TRANSPORT SUPERFAMILY PROTEIN"/>
    <property type="match status" value="1"/>
</dbReference>
<dbReference type="InterPro" id="IPR047137">
    <property type="entry name" value="ORF3"/>
</dbReference>
<dbReference type="SUPFAM" id="SSF55961">
    <property type="entry name" value="Bet v1-like"/>
    <property type="match status" value="1"/>
</dbReference>
<gene>
    <name evidence="2" type="ORF">FHS37_003249</name>
</gene>
<dbReference type="Proteomes" id="UP000579523">
    <property type="component" value="Unassembled WGS sequence"/>
</dbReference>
<evidence type="ECO:0000313" key="2">
    <source>
        <dbReference type="EMBL" id="MBB4899189.1"/>
    </source>
</evidence>
<dbReference type="CDD" id="cd07817">
    <property type="entry name" value="SRPBCC_8"/>
    <property type="match status" value="1"/>
</dbReference>